<dbReference type="InterPro" id="IPR050430">
    <property type="entry name" value="Peptidase_S1"/>
</dbReference>
<dbReference type="Gene3D" id="2.40.10.10">
    <property type="entry name" value="Trypsin-like serine proteases"/>
    <property type="match status" value="1"/>
</dbReference>
<keyword evidence="1" id="KW-0843">Virulence</keyword>
<dbReference type="SMART" id="SM00020">
    <property type="entry name" value="Tryp_SPc"/>
    <property type="match status" value="1"/>
</dbReference>
<evidence type="ECO:0000256" key="2">
    <source>
        <dbReference type="ARBA" id="ARBA00023157"/>
    </source>
</evidence>
<proteinExistence type="predicted"/>
<name>A0ABD3RFX5_9STRA</name>
<protein>
    <recommendedName>
        <fullName evidence="5">Peptidase S1 domain-containing protein</fullName>
    </recommendedName>
</protein>
<evidence type="ECO:0000256" key="4">
    <source>
        <dbReference type="SAM" id="MobiDB-lite"/>
    </source>
</evidence>
<sequence>MFPLFGGMVAMGMHTLALNESEVSEFNNVELIPIAEYAIHPRYDDSTVDYDFAMIRLQSVPKLYGNEVVELDSPNDDLELALGSELVVFGFGTTQGDQWSPPKVMQEVTLDYMSNIECTELYEDLYPGGITSSMLCAGGEGVGACFGDSGGPIIDKVTQKQVGIVSWGSSECRDYPNVYARVSEAYDDFIHPYIEKWKYRLNCIDDPFYDSYGDGCLEYIQNGWCGELAKEWANAGVTANEACCACGGGRDEKMPSSAPSISSNPSDSLKPSGNPSLSLKPSSSSKASKRGGGYSFEGSHIAGLSMPLSLSMSF</sequence>
<dbReference type="EMBL" id="JALLPB020000230">
    <property type="protein sequence ID" value="KAL3811855.1"/>
    <property type="molecule type" value="Genomic_DNA"/>
</dbReference>
<feature type="domain" description="Peptidase S1" evidence="5">
    <location>
        <begin position="9"/>
        <end position="195"/>
    </location>
</feature>
<dbReference type="PANTHER" id="PTHR24276">
    <property type="entry name" value="POLYSERASE-RELATED"/>
    <property type="match status" value="1"/>
</dbReference>
<dbReference type="CDD" id="cd00190">
    <property type="entry name" value="Tryp_SPc"/>
    <property type="match status" value="1"/>
</dbReference>
<dbReference type="InterPro" id="IPR009003">
    <property type="entry name" value="Peptidase_S1_PA"/>
</dbReference>
<accession>A0ABD3RFX5</accession>
<keyword evidence="7" id="KW-1185">Reference proteome</keyword>
<dbReference type="SUPFAM" id="SSF50494">
    <property type="entry name" value="Trypsin-like serine proteases"/>
    <property type="match status" value="1"/>
</dbReference>
<evidence type="ECO:0000256" key="1">
    <source>
        <dbReference type="ARBA" id="ARBA00023026"/>
    </source>
</evidence>
<dbReference type="InterPro" id="IPR001254">
    <property type="entry name" value="Trypsin_dom"/>
</dbReference>
<dbReference type="Pfam" id="PF00089">
    <property type="entry name" value="Trypsin"/>
    <property type="match status" value="1"/>
</dbReference>
<dbReference type="PROSITE" id="PS00135">
    <property type="entry name" value="TRYPSIN_SER"/>
    <property type="match status" value="1"/>
</dbReference>
<evidence type="ECO:0000313" key="6">
    <source>
        <dbReference type="EMBL" id="KAL3811855.1"/>
    </source>
</evidence>
<dbReference type="InterPro" id="IPR033116">
    <property type="entry name" value="TRYPSIN_SER"/>
</dbReference>
<evidence type="ECO:0000313" key="7">
    <source>
        <dbReference type="Proteomes" id="UP001530377"/>
    </source>
</evidence>
<keyword evidence="2" id="KW-1015">Disulfide bond</keyword>
<reference evidence="6 7" key="1">
    <citation type="submission" date="2024-10" db="EMBL/GenBank/DDBJ databases">
        <title>Updated reference genomes for cyclostephanoid diatoms.</title>
        <authorList>
            <person name="Roberts W.R."/>
            <person name="Alverson A.J."/>
        </authorList>
    </citation>
    <scope>NUCLEOTIDE SEQUENCE [LARGE SCALE GENOMIC DNA]</scope>
    <source>
        <strain evidence="6 7">AJA228-03</strain>
    </source>
</reference>
<dbReference type="Proteomes" id="UP001530377">
    <property type="component" value="Unassembled WGS sequence"/>
</dbReference>
<organism evidence="6 7">
    <name type="scientific">Cyclostephanos tholiformis</name>
    <dbReference type="NCBI Taxonomy" id="382380"/>
    <lineage>
        <taxon>Eukaryota</taxon>
        <taxon>Sar</taxon>
        <taxon>Stramenopiles</taxon>
        <taxon>Ochrophyta</taxon>
        <taxon>Bacillariophyta</taxon>
        <taxon>Coscinodiscophyceae</taxon>
        <taxon>Thalassiosirophycidae</taxon>
        <taxon>Stephanodiscales</taxon>
        <taxon>Stephanodiscaceae</taxon>
        <taxon>Cyclostephanos</taxon>
    </lineage>
</organism>
<gene>
    <name evidence="6" type="ORF">ACHAXA_009214</name>
</gene>
<dbReference type="InterPro" id="IPR043504">
    <property type="entry name" value="Peptidase_S1_PA_chymotrypsin"/>
</dbReference>
<dbReference type="AlphaFoldDB" id="A0ABD3RFX5"/>
<evidence type="ECO:0000256" key="3">
    <source>
        <dbReference type="ARBA" id="ARBA00023180"/>
    </source>
</evidence>
<keyword evidence="3" id="KW-0325">Glycoprotein</keyword>
<evidence type="ECO:0000259" key="5">
    <source>
        <dbReference type="PROSITE" id="PS50240"/>
    </source>
</evidence>
<feature type="region of interest" description="Disordered" evidence="4">
    <location>
        <begin position="255"/>
        <end position="292"/>
    </location>
</feature>
<comment type="caution">
    <text evidence="6">The sequence shown here is derived from an EMBL/GenBank/DDBJ whole genome shotgun (WGS) entry which is preliminary data.</text>
</comment>
<feature type="compositionally biased region" description="Low complexity" evidence="4">
    <location>
        <begin position="255"/>
        <end position="286"/>
    </location>
</feature>
<dbReference type="PROSITE" id="PS50240">
    <property type="entry name" value="TRYPSIN_DOM"/>
    <property type="match status" value="1"/>
</dbReference>
<dbReference type="PANTHER" id="PTHR24276:SF98">
    <property type="entry name" value="FI18310P1-RELATED"/>
    <property type="match status" value="1"/>
</dbReference>